<feature type="compositionally biased region" description="Low complexity" evidence="1">
    <location>
        <begin position="427"/>
        <end position="444"/>
    </location>
</feature>
<dbReference type="OrthoDB" id="5242171at2759"/>
<feature type="region of interest" description="Disordered" evidence="1">
    <location>
        <begin position="24"/>
        <end position="72"/>
    </location>
</feature>
<feature type="region of interest" description="Disordered" evidence="1">
    <location>
        <begin position="384"/>
        <end position="444"/>
    </location>
</feature>
<dbReference type="AlphaFoldDB" id="A0A423VZ42"/>
<feature type="compositionally biased region" description="Low complexity" evidence="1">
    <location>
        <begin position="34"/>
        <end position="48"/>
    </location>
</feature>
<evidence type="ECO:0000313" key="3">
    <source>
        <dbReference type="Proteomes" id="UP000283895"/>
    </source>
</evidence>
<accession>A0A423VZ42</accession>
<evidence type="ECO:0000256" key="1">
    <source>
        <dbReference type="SAM" id="MobiDB-lite"/>
    </source>
</evidence>
<evidence type="ECO:0008006" key="4">
    <source>
        <dbReference type="Google" id="ProtNLM"/>
    </source>
</evidence>
<organism evidence="2 3">
    <name type="scientific">Cytospora schulzeri</name>
    <dbReference type="NCBI Taxonomy" id="448051"/>
    <lineage>
        <taxon>Eukaryota</taxon>
        <taxon>Fungi</taxon>
        <taxon>Dikarya</taxon>
        <taxon>Ascomycota</taxon>
        <taxon>Pezizomycotina</taxon>
        <taxon>Sordariomycetes</taxon>
        <taxon>Sordariomycetidae</taxon>
        <taxon>Diaporthales</taxon>
        <taxon>Cytosporaceae</taxon>
        <taxon>Cytospora</taxon>
    </lineage>
</organism>
<keyword evidence="3" id="KW-1185">Reference proteome</keyword>
<evidence type="ECO:0000313" key="2">
    <source>
        <dbReference type="EMBL" id="ROV96305.1"/>
    </source>
</evidence>
<sequence length="444" mass="48405">MGNRLDLKIMGKSLKKCIDEIFDFSSPDESTTQSLRSSMSDNSDESMSGEPSEKLEGAPSTPTPGFSELQAHPPLQDGNFLVDFHGQNGSLPDCLLSQNLKVAIPRINATCLGYYPQTSPNGSFATSDSTLASSVYSANSEQTSLSSFGGSTFCESMSPSSGYNFSPDAVLSPTYERSQITPMPEYPQLPNEFSSSYTNFSQGDAVAYVTRQANCNMIGFSGGMETYSPTYSPSYSPSSNAPIGGREPFEGPVPSYSPDVPHFVSRDCLVNPTFQESRHAVEVAGSQPTDNSSSFNSVKNWPANNVTGISGTDSSPTGHDSQSYQCNDCPWKPEEKGRTAQRLRQALRKHIKRNHQTEDFQCSICPTIIQKRADNMKDHVRRKHPEQFPHMYPGSDSKRRQSEVSSSETPKKRVRSTQGYISPAYSPQGLQGPPGLTGELLGGR</sequence>
<feature type="region of interest" description="Disordered" evidence="1">
    <location>
        <begin position="306"/>
        <end position="334"/>
    </location>
</feature>
<proteinExistence type="predicted"/>
<gene>
    <name evidence="2" type="ORF">VMCG_07668</name>
</gene>
<dbReference type="Gene3D" id="3.30.160.60">
    <property type="entry name" value="Classic Zinc Finger"/>
    <property type="match status" value="1"/>
</dbReference>
<comment type="caution">
    <text evidence="2">The sequence shown here is derived from an EMBL/GenBank/DDBJ whole genome shotgun (WGS) entry which is preliminary data.</text>
</comment>
<name>A0A423VZ42_9PEZI</name>
<dbReference type="Proteomes" id="UP000283895">
    <property type="component" value="Unassembled WGS sequence"/>
</dbReference>
<feature type="compositionally biased region" description="Polar residues" evidence="1">
    <location>
        <begin position="306"/>
        <end position="326"/>
    </location>
</feature>
<reference evidence="2 3" key="1">
    <citation type="submission" date="2015-09" db="EMBL/GenBank/DDBJ databases">
        <title>Host preference determinants of Valsa canker pathogens revealed by comparative genomics.</title>
        <authorList>
            <person name="Yin Z."/>
            <person name="Huang L."/>
        </authorList>
    </citation>
    <scope>NUCLEOTIDE SEQUENCE [LARGE SCALE GENOMIC DNA]</scope>
    <source>
        <strain evidence="2 3">03-1</strain>
    </source>
</reference>
<protein>
    <recommendedName>
        <fullName evidence="4">C2H2-type domain-containing protein</fullName>
    </recommendedName>
</protein>
<dbReference type="EMBL" id="LKEA01000033">
    <property type="protein sequence ID" value="ROV96305.1"/>
    <property type="molecule type" value="Genomic_DNA"/>
</dbReference>